<feature type="compositionally biased region" description="Acidic residues" evidence="1">
    <location>
        <begin position="305"/>
        <end position="314"/>
    </location>
</feature>
<feature type="region of interest" description="Disordered" evidence="1">
    <location>
        <begin position="290"/>
        <end position="314"/>
    </location>
</feature>
<evidence type="ECO:0000313" key="3">
    <source>
        <dbReference type="Proteomes" id="UP000254554"/>
    </source>
</evidence>
<reference evidence="2 3" key="1">
    <citation type="submission" date="2018-06" db="EMBL/GenBank/DDBJ databases">
        <authorList>
            <consortium name="Pathogen Informatics"/>
            <person name="Doyle S."/>
        </authorList>
    </citation>
    <scope>NUCLEOTIDE SEQUENCE [LARGE SCALE GENOMIC DNA]</scope>
    <source>
        <strain evidence="2 3">NCTC11370</strain>
    </source>
</reference>
<dbReference type="Proteomes" id="UP000254554">
    <property type="component" value="Unassembled WGS sequence"/>
</dbReference>
<sequence>MYALIGPTNFDKSNTYLETEGRCYGNHKMVNDVRSRFLEGVPPDNVTQLLVPYDKTLFEGNPGVTKTVSFCIVQQSEDRVPVFLLPATEDLTAKMSSEQRKNHIQKMFNACYEKYLLDCTNKGITPVEQKYCTATTIGGTKTMWGGNHFTAMIKPPGDEQWQHVDPTSFGGPQWLNRKQCGGYSSMIEAEALMHYSSMTIKAAKEEEQQHSVVRSFRQFINNLAFKFNTWFAGNRNEVNRNSEYKEVPRGTFETTYAEMADFSAGRLARAFNYQEFIDLRINGKTPAMLESQAEATSKPSSLSSDDFDTETFSP</sequence>
<accession>A0A377G6H3</accession>
<dbReference type="EMBL" id="UGGT01000001">
    <property type="protein sequence ID" value="STO20396.1"/>
    <property type="molecule type" value="Genomic_DNA"/>
</dbReference>
<organism evidence="2 3">
    <name type="scientific">Fluoribacter dumoffii</name>
    <dbReference type="NCBI Taxonomy" id="463"/>
    <lineage>
        <taxon>Bacteria</taxon>
        <taxon>Pseudomonadati</taxon>
        <taxon>Pseudomonadota</taxon>
        <taxon>Gammaproteobacteria</taxon>
        <taxon>Legionellales</taxon>
        <taxon>Legionellaceae</taxon>
        <taxon>Fluoribacter</taxon>
    </lineage>
</organism>
<dbReference type="STRING" id="1094715.GCA_000236165_00309"/>
<gene>
    <name evidence="2" type="ORF">NCTC11370_00450</name>
</gene>
<evidence type="ECO:0000256" key="1">
    <source>
        <dbReference type="SAM" id="MobiDB-lite"/>
    </source>
</evidence>
<dbReference type="AlphaFoldDB" id="A0A377G6H3"/>
<proteinExistence type="predicted"/>
<protein>
    <submittedName>
        <fullName evidence="2">Uncharacterized protein</fullName>
    </submittedName>
</protein>
<evidence type="ECO:0000313" key="2">
    <source>
        <dbReference type="EMBL" id="STO20396.1"/>
    </source>
</evidence>
<keyword evidence="3" id="KW-1185">Reference proteome</keyword>
<name>A0A377G6H3_9GAMM</name>
<feature type="compositionally biased region" description="Polar residues" evidence="1">
    <location>
        <begin position="293"/>
        <end position="304"/>
    </location>
</feature>